<evidence type="ECO:0000259" key="7">
    <source>
        <dbReference type="Pfam" id="PF20684"/>
    </source>
</evidence>
<evidence type="ECO:0000256" key="3">
    <source>
        <dbReference type="ARBA" id="ARBA00022989"/>
    </source>
</evidence>
<evidence type="ECO:0000256" key="2">
    <source>
        <dbReference type="ARBA" id="ARBA00022692"/>
    </source>
</evidence>
<keyword evidence="4 6" id="KW-0472">Membrane</keyword>
<feature type="transmembrane region" description="Helical" evidence="6">
    <location>
        <begin position="89"/>
        <end position="107"/>
    </location>
</feature>
<dbReference type="GeneID" id="54404800"/>
<evidence type="ECO:0000313" key="8">
    <source>
        <dbReference type="EMBL" id="KAF2124781.1"/>
    </source>
</evidence>
<comment type="subcellular location">
    <subcellularLocation>
        <location evidence="1">Membrane</location>
        <topology evidence="1">Multi-pass membrane protein</topology>
    </subcellularLocation>
</comment>
<gene>
    <name evidence="8" type="ORF">P153DRAFT_301177</name>
</gene>
<dbReference type="OrthoDB" id="5401779at2759"/>
<dbReference type="PANTHER" id="PTHR33048">
    <property type="entry name" value="PTH11-LIKE INTEGRAL MEMBRANE PROTEIN (AFU_ORTHOLOGUE AFUA_5G11245)"/>
    <property type="match status" value="1"/>
</dbReference>
<organism evidence="8 9">
    <name type="scientific">Dothidotthia symphoricarpi CBS 119687</name>
    <dbReference type="NCBI Taxonomy" id="1392245"/>
    <lineage>
        <taxon>Eukaryota</taxon>
        <taxon>Fungi</taxon>
        <taxon>Dikarya</taxon>
        <taxon>Ascomycota</taxon>
        <taxon>Pezizomycotina</taxon>
        <taxon>Dothideomycetes</taxon>
        <taxon>Pleosporomycetidae</taxon>
        <taxon>Pleosporales</taxon>
        <taxon>Dothidotthiaceae</taxon>
        <taxon>Dothidotthia</taxon>
    </lineage>
</organism>
<evidence type="ECO:0000256" key="1">
    <source>
        <dbReference type="ARBA" id="ARBA00004141"/>
    </source>
</evidence>
<keyword evidence="9" id="KW-1185">Reference proteome</keyword>
<evidence type="ECO:0000256" key="6">
    <source>
        <dbReference type="SAM" id="Phobius"/>
    </source>
</evidence>
<dbReference type="RefSeq" id="XP_033519174.1">
    <property type="nucleotide sequence ID" value="XM_033664368.1"/>
</dbReference>
<protein>
    <recommendedName>
        <fullName evidence="7">Rhodopsin domain-containing protein</fullName>
    </recommendedName>
</protein>
<dbReference type="GO" id="GO:0016020">
    <property type="term" value="C:membrane"/>
    <property type="evidence" value="ECO:0007669"/>
    <property type="project" value="UniProtKB-SubCell"/>
</dbReference>
<dbReference type="PANTHER" id="PTHR33048:SF129">
    <property type="entry name" value="INTEGRAL MEMBRANE PROTEIN-RELATED"/>
    <property type="match status" value="1"/>
</dbReference>
<sequence length="179" mass="20771">MGRLEPRLSFAQYDGILIFATFMAVTITGMVFRLYVLRYGSEDVPEENNTQIGQLSLTLFAIFPLCYSLIRISILLTYLRLFPDRTNRWLCWGLCIAQLIYSTWAALSTALQCKPIESYWTNQEGRICRDPKTQDIVILILNSTFDFITYIWPVQYLYKLQMPIQTRVELIAAFSIGLL</sequence>
<dbReference type="EMBL" id="ML977518">
    <property type="protein sequence ID" value="KAF2124781.1"/>
    <property type="molecule type" value="Genomic_DNA"/>
</dbReference>
<dbReference type="InterPro" id="IPR052337">
    <property type="entry name" value="SAT4-like"/>
</dbReference>
<dbReference type="InterPro" id="IPR049326">
    <property type="entry name" value="Rhodopsin_dom_fungi"/>
</dbReference>
<feature type="transmembrane region" description="Helical" evidence="6">
    <location>
        <begin position="12"/>
        <end position="35"/>
    </location>
</feature>
<evidence type="ECO:0000256" key="4">
    <source>
        <dbReference type="ARBA" id="ARBA00023136"/>
    </source>
</evidence>
<accession>A0A6A6A2H8</accession>
<evidence type="ECO:0000313" key="9">
    <source>
        <dbReference type="Proteomes" id="UP000799771"/>
    </source>
</evidence>
<dbReference type="AlphaFoldDB" id="A0A6A6A2H8"/>
<keyword evidence="2 6" id="KW-0812">Transmembrane</keyword>
<keyword evidence="3 6" id="KW-1133">Transmembrane helix</keyword>
<dbReference type="Proteomes" id="UP000799771">
    <property type="component" value="Unassembled WGS sequence"/>
</dbReference>
<feature type="domain" description="Rhodopsin" evidence="7">
    <location>
        <begin position="13"/>
        <end position="178"/>
    </location>
</feature>
<name>A0A6A6A2H8_9PLEO</name>
<proteinExistence type="inferred from homology"/>
<comment type="similarity">
    <text evidence="5">Belongs to the SAT4 family.</text>
</comment>
<evidence type="ECO:0000256" key="5">
    <source>
        <dbReference type="ARBA" id="ARBA00038359"/>
    </source>
</evidence>
<reference evidence="8" key="1">
    <citation type="journal article" date="2020" name="Stud. Mycol.">
        <title>101 Dothideomycetes genomes: a test case for predicting lifestyles and emergence of pathogens.</title>
        <authorList>
            <person name="Haridas S."/>
            <person name="Albert R."/>
            <person name="Binder M."/>
            <person name="Bloem J."/>
            <person name="Labutti K."/>
            <person name="Salamov A."/>
            <person name="Andreopoulos B."/>
            <person name="Baker S."/>
            <person name="Barry K."/>
            <person name="Bills G."/>
            <person name="Bluhm B."/>
            <person name="Cannon C."/>
            <person name="Castanera R."/>
            <person name="Culley D."/>
            <person name="Daum C."/>
            <person name="Ezra D."/>
            <person name="Gonzalez J."/>
            <person name="Henrissat B."/>
            <person name="Kuo A."/>
            <person name="Liang C."/>
            <person name="Lipzen A."/>
            <person name="Lutzoni F."/>
            <person name="Magnuson J."/>
            <person name="Mondo S."/>
            <person name="Nolan M."/>
            <person name="Ohm R."/>
            <person name="Pangilinan J."/>
            <person name="Park H.-J."/>
            <person name="Ramirez L."/>
            <person name="Alfaro M."/>
            <person name="Sun H."/>
            <person name="Tritt A."/>
            <person name="Yoshinaga Y."/>
            <person name="Zwiers L.-H."/>
            <person name="Turgeon B."/>
            <person name="Goodwin S."/>
            <person name="Spatafora J."/>
            <person name="Crous P."/>
            <person name="Grigoriev I."/>
        </authorList>
    </citation>
    <scope>NUCLEOTIDE SEQUENCE</scope>
    <source>
        <strain evidence="8">CBS 119687</strain>
    </source>
</reference>
<dbReference type="Pfam" id="PF20684">
    <property type="entry name" value="Fung_rhodopsin"/>
    <property type="match status" value="1"/>
</dbReference>
<feature type="transmembrane region" description="Helical" evidence="6">
    <location>
        <begin position="55"/>
        <end position="77"/>
    </location>
</feature>